<gene>
    <name evidence="1" type="ORF">A54_58</name>
</gene>
<dbReference type="Proteomes" id="UP001236076">
    <property type="component" value="Segment"/>
</dbReference>
<sequence length="104" mass="12226">MIIDERTQVVIDKTFSVRKSIIADISLERITEEGIDTSVNYPLVEEDFLRKIMKQGFTDYVRVETNKDMWLVFTLTADTDHEQEFNVALAWILKYCDDNDLEVM</sequence>
<name>A0AAE9PQZ8_9CAUD</name>
<protein>
    <submittedName>
        <fullName evidence="1">Uncharacterized protein</fullName>
    </submittedName>
</protein>
<evidence type="ECO:0000313" key="2">
    <source>
        <dbReference type="Proteomes" id="UP001236076"/>
    </source>
</evidence>
<accession>A0AAE9PQZ8</accession>
<evidence type="ECO:0000313" key="1">
    <source>
        <dbReference type="EMBL" id="UZZ64298.1"/>
    </source>
</evidence>
<proteinExistence type="predicted"/>
<keyword evidence="2" id="KW-1185">Reference proteome</keyword>
<dbReference type="EMBL" id="OP744025">
    <property type="protein sequence ID" value="UZZ64298.1"/>
    <property type="molecule type" value="Genomic_DNA"/>
</dbReference>
<organism evidence="1 2">
    <name type="scientific">Escherichia phage A5-4</name>
    <dbReference type="NCBI Taxonomy" id="2996162"/>
    <lineage>
        <taxon>Viruses</taxon>
        <taxon>Duplodnaviria</taxon>
        <taxon>Heunggongvirae</taxon>
        <taxon>Uroviricota</taxon>
        <taxon>Caudoviricetes</taxon>
        <taxon>Vequintavirinae</taxon>
    </lineage>
</organism>
<reference evidence="1 2" key="1">
    <citation type="submission" date="2022-10" db="EMBL/GenBank/DDBJ databases">
        <authorList>
            <person name="Cortes-Martin A."/>
            <person name="Buttimer C.T.H."/>
            <person name="Hill C."/>
        </authorList>
    </citation>
    <scope>NUCLEOTIDE SEQUENCE [LARGE SCALE GENOMIC DNA]</scope>
</reference>